<proteinExistence type="predicted"/>
<name>A0A836HJY2_9TRYP</name>
<evidence type="ECO:0000313" key="1">
    <source>
        <dbReference type="EMBL" id="KAG5492954.1"/>
    </source>
</evidence>
<dbReference type="EMBL" id="JAFJZO010000035">
    <property type="protein sequence ID" value="KAG5492954.1"/>
    <property type="molecule type" value="Genomic_DNA"/>
</dbReference>
<keyword evidence="2" id="KW-1185">Reference proteome</keyword>
<dbReference type="OrthoDB" id="272461at2759"/>
<dbReference type="RefSeq" id="XP_067753738.1">
    <property type="nucleotide sequence ID" value="XM_067897581.1"/>
</dbReference>
<dbReference type="Proteomes" id="UP000674318">
    <property type="component" value="Chromosome 35"/>
</dbReference>
<evidence type="ECO:0000313" key="2">
    <source>
        <dbReference type="Proteomes" id="UP000674318"/>
    </source>
</evidence>
<dbReference type="KEGG" id="phet:94287658"/>
<dbReference type="AlphaFoldDB" id="A0A836HJY2"/>
<accession>A0A836HJY2</accession>
<organism evidence="1 2">
    <name type="scientific">Porcisia hertigi</name>
    <dbReference type="NCBI Taxonomy" id="2761500"/>
    <lineage>
        <taxon>Eukaryota</taxon>
        <taxon>Discoba</taxon>
        <taxon>Euglenozoa</taxon>
        <taxon>Kinetoplastea</taxon>
        <taxon>Metakinetoplastina</taxon>
        <taxon>Trypanosomatida</taxon>
        <taxon>Trypanosomatidae</taxon>
        <taxon>Leishmaniinae</taxon>
        <taxon>Porcisia</taxon>
    </lineage>
</organism>
<protein>
    <submittedName>
        <fullName evidence="1">Uncharacterized protein</fullName>
    </submittedName>
</protein>
<reference evidence="1 2" key="1">
    <citation type="submission" date="2021-02" db="EMBL/GenBank/DDBJ databases">
        <title>Porcisia hertigi Genome sequencing and assembly.</title>
        <authorList>
            <person name="Almutairi H."/>
            <person name="Gatherer D."/>
        </authorList>
    </citation>
    <scope>NUCLEOTIDE SEQUENCE [LARGE SCALE GENOMIC DNA]</scope>
    <source>
        <strain evidence="1 2">C119</strain>
    </source>
</reference>
<gene>
    <name evidence="1" type="ORF">JKF63_01534</name>
</gene>
<comment type="caution">
    <text evidence="1">The sequence shown here is derived from an EMBL/GenBank/DDBJ whole genome shotgun (WGS) entry which is preliminary data.</text>
</comment>
<dbReference type="GeneID" id="94287658"/>
<sequence>MRRGCSRLASALHLRTLLSPFGIGISKRIELVSNRHSIGALIANQNVPAGTPLLLAPDAALLTCQGALDADVNGLVPPPAEMIALLKDHTAQLDHVYLAYYLSLRIFTDTEGWFAGQIRRFSKDRRCCQANPANLRIWEKFARGSVTAPAPIFLAAMQYVSESSFRKPATKDVSSSASPPAALVVAPVVDVAVRSHSAANTTLRNTTVKGVKEAYLHGDIAGARQALSGKDGDNVYWVLIASEDISVGSEVSFSSHHSL</sequence>